<evidence type="ECO:0000313" key="1">
    <source>
        <dbReference type="EMBL" id="KAL1138784.1"/>
    </source>
</evidence>
<dbReference type="Proteomes" id="UP001558652">
    <property type="component" value="Unassembled WGS sequence"/>
</dbReference>
<gene>
    <name evidence="1" type="ORF">AAG570_008846</name>
</gene>
<comment type="caution">
    <text evidence="1">The sequence shown here is derived from an EMBL/GenBank/DDBJ whole genome shotgun (WGS) entry which is preliminary data.</text>
</comment>
<evidence type="ECO:0000313" key="2">
    <source>
        <dbReference type="Proteomes" id="UP001558652"/>
    </source>
</evidence>
<keyword evidence="2" id="KW-1185">Reference proteome</keyword>
<reference evidence="1 2" key="1">
    <citation type="submission" date="2024-07" db="EMBL/GenBank/DDBJ databases">
        <title>Chromosome-level genome assembly of the water stick insect Ranatra chinensis (Heteroptera: Nepidae).</title>
        <authorList>
            <person name="Liu X."/>
        </authorList>
    </citation>
    <scope>NUCLEOTIDE SEQUENCE [LARGE SCALE GENOMIC DNA]</scope>
    <source>
        <strain evidence="1">Cailab_2021Rc</strain>
        <tissue evidence="1">Muscle</tissue>
    </source>
</reference>
<sequence length="221" mass="24488">MRSRSSYVDYQNAPPLKLAPASRCPFPTYRCCDGQGNVVVCRVLVWVGGMSASCFTPADIVRKPTAGRSGRHAVLSRPQEVGSNNLHVTKVIQKRRDVVETPQHRIAGECTGAIDSDERGARVGAGWKEVHKQVISSMRKRRWAFNSCLHVSWTRPKRHFHLASALMVEDVVTQKKRHRKLQVVCSKYDSASPGTDAVAQSTEGAWSKVVGSTRANCTIIY</sequence>
<dbReference type="EMBL" id="JBFDAA010000003">
    <property type="protein sequence ID" value="KAL1138784.1"/>
    <property type="molecule type" value="Genomic_DNA"/>
</dbReference>
<protein>
    <submittedName>
        <fullName evidence="1">Uncharacterized protein</fullName>
    </submittedName>
</protein>
<name>A0ABD0YU87_9HEMI</name>
<proteinExistence type="predicted"/>
<organism evidence="1 2">
    <name type="scientific">Ranatra chinensis</name>
    <dbReference type="NCBI Taxonomy" id="642074"/>
    <lineage>
        <taxon>Eukaryota</taxon>
        <taxon>Metazoa</taxon>
        <taxon>Ecdysozoa</taxon>
        <taxon>Arthropoda</taxon>
        <taxon>Hexapoda</taxon>
        <taxon>Insecta</taxon>
        <taxon>Pterygota</taxon>
        <taxon>Neoptera</taxon>
        <taxon>Paraneoptera</taxon>
        <taxon>Hemiptera</taxon>
        <taxon>Heteroptera</taxon>
        <taxon>Panheteroptera</taxon>
        <taxon>Nepomorpha</taxon>
        <taxon>Nepidae</taxon>
        <taxon>Ranatrinae</taxon>
        <taxon>Ranatra</taxon>
    </lineage>
</organism>
<accession>A0ABD0YU87</accession>
<dbReference type="AlphaFoldDB" id="A0ABD0YU87"/>